<feature type="transmembrane region" description="Helical" evidence="16">
    <location>
        <begin position="237"/>
        <end position="257"/>
    </location>
</feature>
<dbReference type="PANTHER" id="PTHR48022:SF2">
    <property type="entry name" value="PLASTIDIC GLUCOSE TRANSPORTER 4"/>
    <property type="match status" value="1"/>
</dbReference>
<dbReference type="KEGG" id="tet:TTHERM_00355070"/>
<protein>
    <recommendedName>
        <fullName evidence="13">Hexose transporter 1</fullName>
    </recommendedName>
</protein>
<dbReference type="GO" id="GO:0005351">
    <property type="term" value="F:carbohydrate:proton symporter activity"/>
    <property type="evidence" value="ECO:0007669"/>
    <property type="project" value="TreeGrafter"/>
</dbReference>
<feature type="region of interest" description="Disordered" evidence="15">
    <location>
        <begin position="1"/>
        <end position="42"/>
    </location>
</feature>
<dbReference type="PANTHER" id="PTHR48022">
    <property type="entry name" value="PLASTIDIC GLUCOSE TRANSPORTER 4"/>
    <property type="match status" value="1"/>
</dbReference>
<dbReference type="RefSeq" id="XP_001010405.1">
    <property type="nucleotide sequence ID" value="XM_001010405.1"/>
</dbReference>
<feature type="compositionally biased region" description="Basic and acidic residues" evidence="15">
    <location>
        <begin position="1"/>
        <end position="30"/>
    </location>
</feature>
<evidence type="ECO:0000256" key="5">
    <source>
        <dbReference type="ARBA" id="ARBA00022989"/>
    </source>
</evidence>
<keyword evidence="5 16" id="KW-1133">Transmembrane helix</keyword>
<feature type="transmembrane region" description="Helical" evidence="16">
    <location>
        <begin position="359"/>
        <end position="377"/>
    </location>
</feature>
<feature type="transmembrane region" description="Helical" evidence="16">
    <location>
        <begin position="318"/>
        <end position="339"/>
    </location>
</feature>
<evidence type="ECO:0000259" key="17">
    <source>
        <dbReference type="PROSITE" id="PS50850"/>
    </source>
</evidence>
<dbReference type="AlphaFoldDB" id="Q22Y64"/>
<dbReference type="InterPro" id="IPR005828">
    <property type="entry name" value="MFS_sugar_transport-like"/>
</dbReference>
<evidence type="ECO:0000256" key="4">
    <source>
        <dbReference type="ARBA" id="ARBA00022692"/>
    </source>
</evidence>
<name>Q22Y64_TETTS</name>
<feature type="transmembrane region" description="Helical" evidence="16">
    <location>
        <begin position="70"/>
        <end position="94"/>
    </location>
</feature>
<feature type="transmembrane region" description="Helical" evidence="16">
    <location>
        <begin position="473"/>
        <end position="492"/>
    </location>
</feature>
<feature type="transmembrane region" description="Helical" evidence="16">
    <location>
        <begin position="166"/>
        <end position="184"/>
    </location>
</feature>
<evidence type="ECO:0000256" key="15">
    <source>
        <dbReference type="SAM" id="MobiDB-lite"/>
    </source>
</evidence>
<dbReference type="InterPro" id="IPR050360">
    <property type="entry name" value="MFS_Sugar_Transporters"/>
</dbReference>
<keyword evidence="6 16" id="KW-0472">Membrane</keyword>
<feature type="transmembrane region" description="Helical" evidence="16">
    <location>
        <begin position="384"/>
        <end position="403"/>
    </location>
</feature>
<keyword evidence="14" id="KW-0813">Transport</keyword>
<reference evidence="19" key="1">
    <citation type="journal article" date="2006" name="PLoS Biol.">
        <title>Macronuclear genome sequence of the ciliate Tetrahymena thermophila, a model eukaryote.</title>
        <authorList>
            <person name="Eisen J.A."/>
            <person name="Coyne R.S."/>
            <person name="Wu M."/>
            <person name="Wu D."/>
            <person name="Thiagarajan M."/>
            <person name="Wortman J.R."/>
            <person name="Badger J.H."/>
            <person name="Ren Q."/>
            <person name="Amedeo P."/>
            <person name="Jones K.M."/>
            <person name="Tallon L.J."/>
            <person name="Delcher A.L."/>
            <person name="Salzberg S.L."/>
            <person name="Silva J.C."/>
            <person name="Haas B.J."/>
            <person name="Majoros W.H."/>
            <person name="Farzad M."/>
            <person name="Carlton J.M."/>
            <person name="Smith R.K. Jr."/>
            <person name="Garg J."/>
            <person name="Pearlman R.E."/>
            <person name="Karrer K.M."/>
            <person name="Sun L."/>
            <person name="Manning G."/>
            <person name="Elde N.C."/>
            <person name="Turkewitz A.P."/>
            <person name="Asai D.J."/>
            <person name="Wilkes D.E."/>
            <person name="Wang Y."/>
            <person name="Cai H."/>
            <person name="Collins K."/>
            <person name="Stewart B.A."/>
            <person name="Lee S.R."/>
            <person name="Wilamowska K."/>
            <person name="Weinberg Z."/>
            <person name="Ruzzo W.L."/>
            <person name="Wloga D."/>
            <person name="Gaertig J."/>
            <person name="Frankel J."/>
            <person name="Tsao C.-C."/>
            <person name="Gorovsky M.A."/>
            <person name="Keeling P.J."/>
            <person name="Waller R.F."/>
            <person name="Patron N.J."/>
            <person name="Cherry J.M."/>
            <person name="Stover N.A."/>
            <person name="Krieger C.J."/>
            <person name="del Toro C."/>
            <person name="Ryder H.F."/>
            <person name="Williamson S.C."/>
            <person name="Barbeau R.A."/>
            <person name="Hamilton E.P."/>
            <person name="Orias E."/>
        </authorList>
    </citation>
    <scope>NUCLEOTIDE SEQUENCE [LARGE SCALE GENOMIC DNA]</scope>
    <source>
        <strain evidence="19">SB210</strain>
    </source>
</reference>
<keyword evidence="4 16" id="KW-0812">Transmembrane</keyword>
<comment type="catalytic activity">
    <reaction evidence="11">
        <text>D-glucosamine(out) = D-glucosamine(in)</text>
        <dbReference type="Rhea" id="RHEA:78423"/>
        <dbReference type="ChEBI" id="CHEBI:58723"/>
    </reaction>
    <physiologicalReaction direction="left-to-right" evidence="11">
        <dbReference type="Rhea" id="RHEA:78424"/>
    </physiologicalReaction>
</comment>
<evidence type="ECO:0000256" key="7">
    <source>
        <dbReference type="ARBA" id="ARBA00044637"/>
    </source>
</evidence>
<dbReference type="InterPro" id="IPR036259">
    <property type="entry name" value="MFS_trans_sf"/>
</dbReference>
<evidence type="ECO:0000256" key="1">
    <source>
        <dbReference type="ARBA" id="ARBA00004141"/>
    </source>
</evidence>
<feature type="transmembrane region" description="Helical" evidence="16">
    <location>
        <begin position="196"/>
        <end position="217"/>
    </location>
</feature>
<evidence type="ECO:0000256" key="14">
    <source>
        <dbReference type="RuleBase" id="RU003346"/>
    </source>
</evidence>
<keyword evidence="19" id="KW-1185">Reference proteome</keyword>
<dbReference type="eggNOG" id="KOG0569">
    <property type="taxonomic scope" value="Eukaryota"/>
</dbReference>
<evidence type="ECO:0000256" key="2">
    <source>
        <dbReference type="ARBA" id="ARBA00010992"/>
    </source>
</evidence>
<dbReference type="GO" id="GO:0016020">
    <property type="term" value="C:membrane"/>
    <property type="evidence" value="ECO:0007669"/>
    <property type="project" value="UniProtKB-SubCell"/>
</dbReference>
<comment type="catalytic activity">
    <reaction evidence="8">
        <text>D-glucose(out) = D-glucose(in)</text>
        <dbReference type="Rhea" id="RHEA:60376"/>
        <dbReference type="ChEBI" id="CHEBI:4167"/>
    </reaction>
    <physiologicalReaction direction="left-to-right" evidence="8">
        <dbReference type="Rhea" id="RHEA:60377"/>
    </physiologicalReaction>
</comment>
<evidence type="ECO:0000256" key="3">
    <source>
        <dbReference type="ARBA" id="ARBA00011738"/>
    </source>
</evidence>
<sequence length="530" mass="59863">MKKREHQVFDSNKQKEELTISRQQEEESKSDSSSPSSSQNNLFKQIDSQSQKMKDQLTEKEQNYKSFAKVLAMVLVASIGSLYFGYSLGVMSLAQDTIFAVFDVDSDKKDMYSSLINASIPLGAMIGSISAGLLLNYVSRKNAFIITDIIGVIACCLTQITNINLFLFLRLISGIVTGLNSALVPQYIQEVSPIAISGIMGTIFSMCINTGIIIASLNGQFFQENPTSSDTYWRYVLLFPLALTVTRTLFLFLFFNYETPFYYILKNEPEKCKQFLEKIYKPQFVDEVQSEVEQQVEKVKQSSEGYLDMFKPQYRKRLIIGCTLQLFQQFSGINAVIMYSSNIFKDNNYDFRTTNLLSLISNIVLLSAAFLSGFFVSRFGRRAILIYGSALSGAFQLGLAILSKVNNKDLSMLSVAFIFLYFVAFNFSLGPIVWLYCSEILPEKGIGIATMSNWIGATIIVLVLPYFSALWPLFIFYAAMCFACVAFTIFLVKETKDKSKIEITNMYLPKGSEQYNNLSTYSTDKEKYNS</sequence>
<dbReference type="PROSITE" id="PS50850">
    <property type="entry name" value="MFS"/>
    <property type="match status" value="1"/>
</dbReference>
<evidence type="ECO:0000256" key="6">
    <source>
        <dbReference type="ARBA" id="ARBA00023136"/>
    </source>
</evidence>
<dbReference type="STRING" id="312017.Q22Y64"/>
<evidence type="ECO:0000313" key="18">
    <source>
        <dbReference type="EMBL" id="EAR90160.1"/>
    </source>
</evidence>
<comment type="catalytic activity">
    <reaction evidence="10">
        <text>D-mannose(out) = D-mannose(in)</text>
        <dbReference type="Rhea" id="RHEA:78391"/>
        <dbReference type="ChEBI" id="CHEBI:4208"/>
    </reaction>
    <physiologicalReaction direction="left-to-right" evidence="10">
        <dbReference type="Rhea" id="RHEA:78392"/>
    </physiologicalReaction>
</comment>
<feature type="transmembrane region" description="Helical" evidence="16">
    <location>
        <begin position="448"/>
        <end position="467"/>
    </location>
</feature>
<comment type="catalytic activity">
    <reaction evidence="9">
        <text>D-xylose(out) = D-xylose(in)</text>
        <dbReference type="Rhea" id="RHEA:78427"/>
        <dbReference type="ChEBI" id="CHEBI:53455"/>
    </reaction>
    <physiologicalReaction direction="left-to-right" evidence="9">
        <dbReference type="Rhea" id="RHEA:78428"/>
    </physiologicalReaction>
</comment>
<comment type="subunit">
    <text evidence="3">Homodimer.</text>
</comment>
<dbReference type="Proteomes" id="UP000009168">
    <property type="component" value="Unassembled WGS sequence"/>
</dbReference>
<comment type="similarity">
    <text evidence="2 14">Belongs to the major facilitator superfamily. Sugar transporter (TC 2.A.1.1) family.</text>
</comment>
<evidence type="ECO:0000256" key="16">
    <source>
        <dbReference type="SAM" id="Phobius"/>
    </source>
</evidence>
<comment type="catalytic activity">
    <reaction evidence="7">
        <text>D-galactose(in) = D-galactose(out)</text>
        <dbReference type="Rhea" id="RHEA:34915"/>
        <dbReference type="ChEBI" id="CHEBI:4139"/>
    </reaction>
    <physiologicalReaction direction="right-to-left" evidence="7">
        <dbReference type="Rhea" id="RHEA:34917"/>
    </physiologicalReaction>
</comment>
<dbReference type="InterPro" id="IPR020846">
    <property type="entry name" value="MFS_dom"/>
</dbReference>
<comment type="catalytic activity">
    <reaction evidence="12">
        <text>D-fructose(out) = D-fructose(in)</text>
        <dbReference type="Rhea" id="RHEA:60372"/>
        <dbReference type="ChEBI" id="CHEBI:37721"/>
    </reaction>
    <physiologicalReaction direction="left-to-right" evidence="12">
        <dbReference type="Rhea" id="RHEA:60373"/>
    </physiologicalReaction>
</comment>
<organism evidence="18 19">
    <name type="scientific">Tetrahymena thermophila (strain SB210)</name>
    <dbReference type="NCBI Taxonomy" id="312017"/>
    <lineage>
        <taxon>Eukaryota</taxon>
        <taxon>Sar</taxon>
        <taxon>Alveolata</taxon>
        <taxon>Ciliophora</taxon>
        <taxon>Intramacronucleata</taxon>
        <taxon>Oligohymenophorea</taxon>
        <taxon>Hymenostomatida</taxon>
        <taxon>Tetrahymenina</taxon>
        <taxon>Tetrahymenidae</taxon>
        <taxon>Tetrahymena</taxon>
    </lineage>
</organism>
<dbReference type="InterPro" id="IPR003663">
    <property type="entry name" value="Sugar/inositol_transpt"/>
</dbReference>
<dbReference type="OMA" id="IYYFGTL"/>
<evidence type="ECO:0000256" key="10">
    <source>
        <dbReference type="ARBA" id="ARBA00044662"/>
    </source>
</evidence>
<dbReference type="HOGENOM" id="CLU_001265_30_3_1"/>
<dbReference type="SMR" id="Q22Y64"/>
<evidence type="ECO:0000256" key="9">
    <source>
        <dbReference type="ARBA" id="ARBA00044656"/>
    </source>
</evidence>
<evidence type="ECO:0000313" key="19">
    <source>
        <dbReference type="Proteomes" id="UP000009168"/>
    </source>
</evidence>
<evidence type="ECO:0000256" key="8">
    <source>
        <dbReference type="ARBA" id="ARBA00044648"/>
    </source>
</evidence>
<dbReference type="OrthoDB" id="6612291at2759"/>
<feature type="transmembrane region" description="Helical" evidence="16">
    <location>
        <begin position="114"/>
        <end position="135"/>
    </location>
</feature>
<accession>Q22Y64</accession>
<dbReference type="InParanoid" id="Q22Y64"/>
<proteinExistence type="inferred from homology"/>
<dbReference type="SUPFAM" id="SSF103473">
    <property type="entry name" value="MFS general substrate transporter"/>
    <property type="match status" value="1"/>
</dbReference>
<evidence type="ECO:0000256" key="13">
    <source>
        <dbReference type="ARBA" id="ARBA00044780"/>
    </source>
</evidence>
<feature type="transmembrane region" description="Helical" evidence="16">
    <location>
        <begin position="415"/>
        <end position="436"/>
    </location>
</feature>
<comment type="subcellular location">
    <subcellularLocation>
        <location evidence="1">Membrane</location>
        <topology evidence="1">Multi-pass membrane protein</topology>
    </subcellularLocation>
</comment>
<dbReference type="Gene3D" id="1.20.1250.20">
    <property type="entry name" value="MFS general substrate transporter like domains"/>
    <property type="match status" value="1"/>
</dbReference>
<dbReference type="PRINTS" id="PR00171">
    <property type="entry name" value="SUGRTRNSPORT"/>
</dbReference>
<evidence type="ECO:0000256" key="12">
    <source>
        <dbReference type="ARBA" id="ARBA00044710"/>
    </source>
</evidence>
<dbReference type="Pfam" id="PF00083">
    <property type="entry name" value="Sugar_tr"/>
    <property type="match status" value="1"/>
</dbReference>
<gene>
    <name evidence="18" type="ORF">TTHERM_00355070</name>
</gene>
<dbReference type="EMBL" id="GG662749">
    <property type="protein sequence ID" value="EAR90160.1"/>
    <property type="molecule type" value="Genomic_DNA"/>
</dbReference>
<feature type="domain" description="Major facilitator superfamily (MFS) profile" evidence="17">
    <location>
        <begin position="73"/>
        <end position="496"/>
    </location>
</feature>
<evidence type="ECO:0000256" key="11">
    <source>
        <dbReference type="ARBA" id="ARBA00044668"/>
    </source>
</evidence>
<dbReference type="NCBIfam" id="TIGR00879">
    <property type="entry name" value="SP"/>
    <property type="match status" value="1"/>
</dbReference>
<feature type="transmembrane region" description="Helical" evidence="16">
    <location>
        <begin position="142"/>
        <end position="160"/>
    </location>
</feature>
<dbReference type="GeneID" id="7845907"/>